<dbReference type="RefSeq" id="WP_066446041.1">
    <property type="nucleotide sequence ID" value="NZ_CAUWFI010000038.1"/>
</dbReference>
<comment type="subcellular location">
    <subcellularLocation>
        <location evidence="5">Cytoplasm</location>
    </subcellularLocation>
    <text evidence="5">Assembles at midcell at the inner surface of the cytoplasmic membrane.</text>
</comment>
<dbReference type="SUPFAM" id="SSF55307">
    <property type="entry name" value="Tubulin C-terminal domain-like"/>
    <property type="match status" value="1"/>
</dbReference>
<dbReference type="InterPro" id="IPR045061">
    <property type="entry name" value="FtsZ/CetZ"/>
</dbReference>
<evidence type="ECO:0000256" key="7">
    <source>
        <dbReference type="RuleBase" id="RU000631"/>
    </source>
</evidence>
<evidence type="ECO:0000313" key="12">
    <source>
        <dbReference type="Proteomes" id="UP000295515"/>
    </source>
</evidence>
<gene>
    <name evidence="5" type="primary">ftsZ</name>
    <name evidence="11" type="ORF">EDD60_1022</name>
</gene>
<comment type="function">
    <text evidence="5 7">Essential cell division protein that forms a contractile ring structure (Z ring) at the future cell division site. The regulation of the ring assembly controls the timing and the location of cell division. One of the functions of the FtsZ ring is to recruit other cell division proteins to the septum to produce a new cell wall between the dividing cells. Binds GTP and shows GTPase activity.</text>
</comment>
<dbReference type="GO" id="GO:0043093">
    <property type="term" value="P:FtsZ-dependent cytokinesis"/>
    <property type="evidence" value="ECO:0007669"/>
    <property type="project" value="UniProtKB-UniRule"/>
</dbReference>
<dbReference type="GeneID" id="98914248"/>
<comment type="similarity">
    <text evidence="1 5 7">Belongs to the FtsZ family.</text>
</comment>
<dbReference type="NCBIfam" id="TIGR00065">
    <property type="entry name" value="ftsZ"/>
    <property type="match status" value="1"/>
</dbReference>
<dbReference type="PROSITE" id="PS01135">
    <property type="entry name" value="FTSZ_2"/>
    <property type="match status" value="1"/>
</dbReference>
<evidence type="ECO:0000256" key="5">
    <source>
        <dbReference type="HAMAP-Rule" id="MF_00909"/>
    </source>
</evidence>
<keyword evidence="5" id="KW-0963">Cytoplasm</keyword>
<dbReference type="HAMAP" id="MF_00909">
    <property type="entry name" value="FtsZ"/>
    <property type="match status" value="1"/>
</dbReference>
<dbReference type="Pfam" id="PF00091">
    <property type="entry name" value="Tubulin"/>
    <property type="match status" value="1"/>
</dbReference>
<dbReference type="CDD" id="cd02201">
    <property type="entry name" value="FtsZ_type1"/>
    <property type="match status" value="1"/>
</dbReference>
<dbReference type="Gene3D" id="3.40.50.1440">
    <property type="entry name" value="Tubulin/FtsZ, GTPase domain"/>
    <property type="match status" value="1"/>
</dbReference>
<accession>A0A4R3Z9G8</accession>
<dbReference type="PRINTS" id="PR00423">
    <property type="entry name" value="CELLDVISFTSZ"/>
</dbReference>
<dbReference type="PANTHER" id="PTHR30314:SF3">
    <property type="entry name" value="MITOCHONDRIAL DIVISION PROTEIN FSZA"/>
    <property type="match status" value="1"/>
</dbReference>
<dbReference type="Pfam" id="PF12327">
    <property type="entry name" value="FtsZ_C"/>
    <property type="match status" value="1"/>
</dbReference>
<feature type="domain" description="Tubulin/FtsZ GTPase" evidence="9">
    <location>
        <begin position="12"/>
        <end position="203"/>
    </location>
</feature>
<dbReference type="GO" id="GO:0032153">
    <property type="term" value="C:cell division site"/>
    <property type="evidence" value="ECO:0007669"/>
    <property type="project" value="UniProtKB-UniRule"/>
</dbReference>
<keyword evidence="5 7" id="KW-0132">Cell division</keyword>
<dbReference type="PANTHER" id="PTHR30314">
    <property type="entry name" value="CELL DIVISION PROTEIN FTSZ-RELATED"/>
    <property type="match status" value="1"/>
</dbReference>
<dbReference type="InterPro" id="IPR000158">
    <property type="entry name" value="Cell_div_FtsZ"/>
</dbReference>
<dbReference type="FunFam" id="3.40.50.1440:FF:000001">
    <property type="entry name" value="Cell division protein FtsZ"/>
    <property type="match status" value="1"/>
</dbReference>
<feature type="binding site" evidence="5">
    <location>
        <begin position="20"/>
        <end position="24"/>
    </location>
    <ligand>
        <name>GTP</name>
        <dbReference type="ChEBI" id="CHEBI:37565"/>
    </ligand>
</feature>
<dbReference type="InterPro" id="IPR020805">
    <property type="entry name" value="Cell_div_FtsZ_CS"/>
</dbReference>
<dbReference type="SMART" id="SM00864">
    <property type="entry name" value="Tubulin"/>
    <property type="match status" value="1"/>
</dbReference>
<keyword evidence="2 5" id="KW-0547">Nucleotide-binding</keyword>
<evidence type="ECO:0000259" key="10">
    <source>
        <dbReference type="SMART" id="SM00865"/>
    </source>
</evidence>
<feature type="binding site" evidence="5">
    <location>
        <position position="185"/>
    </location>
    <ligand>
        <name>GTP</name>
        <dbReference type="ChEBI" id="CHEBI:37565"/>
    </ligand>
</feature>
<feature type="binding site" evidence="5">
    <location>
        <position position="138"/>
    </location>
    <ligand>
        <name>GTP</name>
        <dbReference type="ChEBI" id="CHEBI:37565"/>
    </ligand>
</feature>
<dbReference type="InterPro" id="IPR018316">
    <property type="entry name" value="Tubulin/FtsZ_2-layer-sand-dom"/>
</dbReference>
<evidence type="ECO:0000256" key="8">
    <source>
        <dbReference type="SAM" id="MobiDB-lite"/>
    </source>
</evidence>
<dbReference type="GO" id="GO:0005525">
    <property type="term" value="F:GTP binding"/>
    <property type="evidence" value="ECO:0007669"/>
    <property type="project" value="UniProtKB-UniRule"/>
</dbReference>
<dbReference type="SUPFAM" id="SSF52490">
    <property type="entry name" value="Tubulin nucleotide-binding domain-like"/>
    <property type="match status" value="1"/>
</dbReference>
<dbReference type="InterPro" id="IPR024757">
    <property type="entry name" value="FtsZ_C"/>
</dbReference>
<sequence>MDSNLDFVQVAKIKVIGVGGGGCNAVARMAKDGVRGVDFYVANTDAQILKGIDIENKIILGKELTHGLGAGGNPEVGRKAALETEEEIRQALAGANMVFIAAGMGGGTGTGAAPVVAKISRELGALTVGVVTSPFTFEGPKVLRQAKGGLAELRENVDSIIVVSNDRLLDAIGRKPMGEAFREADNVLRQGVQTITDLIAIPAFINLDFADVSSVMKDRGSALIGIGMSDGENKAEEAALRAISSPLLDVSIAGAKDAIVNVTGGTNITLYDANTALATIREAVGNDVNTVLGVAINEQLDDQVIVTVIATGFEDEEEVTPVTPNQPKQTSPYESTVRPTVYDVEDDDDDVPAFLRNRKL</sequence>
<dbReference type="InterPro" id="IPR036525">
    <property type="entry name" value="Tubulin/FtsZ_GTPase_sf"/>
</dbReference>
<dbReference type="EMBL" id="SMCQ01000002">
    <property type="protein sequence ID" value="TCW02040.1"/>
    <property type="molecule type" value="Genomic_DNA"/>
</dbReference>
<evidence type="ECO:0000256" key="1">
    <source>
        <dbReference type="ARBA" id="ARBA00009690"/>
    </source>
</evidence>
<evidence type="ECO:0000256" key="4">
    <source>
        <dbReference type="ARBA" id="ARBA00023210"/>
    </source>
</evidence>
<reference evidence="11 12" key="1">
    <citation type="submission" date="2019-03" db="EMBL/GenBank/DDBJ databases">
        <title>Genomic Encyclopedia of Type Strains, Phase IV (KMG-IV): sequencing the most valuable type-strain genomes for metagenomic binning, comparative biology and taxonomic classification.</title>
        <authorList>
            <person name="Goeker M."/>
        </authorList>
    </citation>
    <scope>NUCLEOTIDE SEQUENCE [LARGE SCALE GENOMIC DNA]</scope>
    <source>
        <strain evidence="11 12">DSM 29487</strain>
    </source>
</reference>
<evidence type="ECO:0000259" key="9">
    <source>
        <dbReference type="SMART" id="SM00864"/>
    </source>
</evidence>
<dbReference type="AlphaFoldDB" id="A0A4R3Z9G8"/>
<keyword evidence="3 5" id="KW-0342">GTP-binding</keyword>
<feature type="region of interest" description="Disordered" evidence="8">
    <location>
        <begin position="316"/>
        <end position="349"/>
    </location>
</feature>
<protein>
    <recommendedName>
        <fullName evidence="5 6">Cell division protein FtsZ</fullName>
    </recommendedName>
</protein>
<dbReference type="SMART" id="SM00865">
    <property type="entry name" value="Tubulin_C"/>
    <property type="match status" value="1"/>
</dbReference>
<comment type="caution">
    <text evidence="11">The sequence shown here is derived from an EMBL/GenBank/DDBJ whole genome shotgun (WGS) entry which is preliminary data.</text>
</comment>
<organism evidence="11 12">
    <name type="scientific">Longibaculum muris</name>
    <dbReference type="NCBI Taxonomy" id="1796628"/>
    <lineage>
        <taxon>Bacteria</taxon>
        <taxon>Bacillati</taxon>
        <taxon>Bacillota</taxon>
        <taxon>Erysipelotrichia</taxon>
        <taxon>Erysipelotrichales</taxon>
        <taxon>Coprobacillaceae</taxon>
        <taxon>Longibaculum</taxon>
    </lineage>
</organism>
<dbReference type="GO" id="GO:0005737">
    <property type="term" value="C:cytoplasm"/>
    <property type="evidence" value="ECO:0007669"/>
    <property type="project" value="UniProtKB-SubCell"/>
</dbReference>
<keyword evidence="5 7" id="KW-0131">Cell cycle</keyword>
<evidence type="ECO:0000256" key="6">
    <source>
        <dbReference type="NCBIfam" id="TIGR00065"/>
    </source>
</evidence>
<dbReference type="InterPro" id="IPR037103">
    <property type="entry name" value="Tubulin/FtsZ-like_C"/>
</dbReference>
<keyword evidence="12" id="KW-1185">Reference proteome</keyword>
<dbReference type="Gene3D" id="3.30.1330.20">
    <property type="entry name" value="Tubulin/FtsZ, C-terminal domain"/>
    <property type="match status" value="1"/>
</dbReference>
<comment type="caution">
    <text evidence="5">Lacks conserved residue(s) required for the propagation of feature annotation.</text>
</comment>
<dbReference type="GO" id="GO:0000917">
    <property type="term" value="P:division septum assembly"/>
    <property type="evidence" value="ECO:0007669"/>
    <property type="project" value="UniProtKB-KW"/>
</dbReference>
<feature type="compositionally biased region" description="Polar residues" evidence="8">
    <location>
        <begin position="322"/>
        <end position="338"/>
    </location>
</feature>
<keyword evidence="4 5" id="KW-0717">Septation</keyword>
<evidence type="ECO:0000256" key="2">
    <source>
        <dbReference type="ARBA" id="ARBA00022741"/>
    </source>
</evidence>
<feature type="domain" description="Tubulin/FtsZ 2-layer sandwich" evidence="10">
    <location>
        <begin position="205"/>
        <end position="322"/>
    </location>
</feature>
<comment type="subunit">
    <text evidence="5">Homodimer. Polymerizes to form a dynamic ring structure in a strictly GTP-dependent manner. Interacts directly with several other division proteins.</text>
</comment>
<dbReference type="GO" id="GO:0003924">
    <property type="term" value="F:GTPase activity"/>
    <property type="evidence" value="ECO:0007669"/>
    <property type="project" value="UniProtKB-UniRule"/>
</dbReference>
<dbReference type="InterPro" id="IPR008280">
    <property type="entry name" value="Tub_FtsZ_C"/>
</dbReference>
<proteinExistence type="inferred from homology"/>
<name>A0A4R3Z9G8_9FIRM</name>
<dbReference type="Proteomes" id="UP000295515">
    <property type="component" value="Unassembled WGS sequence"/>
</dbReference>
<dbReference type="GO" id="GO:0051258">
    <property type="term" value="P:protein polymerization"/>
    <property type="evidence" value="ECO:0007669"/>
    <property type="project" value="UniProtKB-UniRule"/>
</dbReference>
<dbReference type="PROSITE" id="PS01134">
    <property type="entry name" value="FTSZ_1"/>
    <property type="match status" value="1"/>
</dbReference>
<feature type="binding site" evidence="5">
    <location>
        <begin position="107"/>
        <end position="109"/>
    </location>
    <ligand>
        <name>GTP</name>
        <dbReference type="ChEBI" id="CHEBI:37565"/>
    </ligand>
</feature>
<dbReference type="InterPro" id="IPR003008">
    <property type="entry name" value="Tubulin_FtsZ_GTPase"/>
</dbReference>
<evidence type="ECO:0000313" key="11">
    <source>
        <dbReference type="EMBL" id="TCW02040.1"/>
    </source>
</evidence>
<evidence type="ECO:0000256" key="3">
    <source>
        <dbReference type="ARBA" id="ARBA00023134"/>
    </source>
</evidence>